<dbReference type="AlphaFoldDB" id="A0A238VVY0"/>
<feature type="region of interest" description="Disordered" evidence="1">
    <location>
        <begin position="1"/>
        <end position="26"/>
    </location>
</feature>
<feature type="compositionally biased region" description="Low complexity" evidence="1">
    <location>
        <begin position="70"/>
        <end position="81"/>
    </location>
</feature>
<dbReference type="Proteomes" id="UP000198348">
    <property type="component" value="Unassembled WGS sequence"/>
</dbReference>
<evidence type="ECO:0000256" key="1">
    <source>
        <dbReference type="SAM" id="MobiDB-lite"/>
    </source>
</evidence>
<keyword evidence="3" id="KW-1185">Reference proteome</keyword>
<feature type="region of interest" description="Disordered" evidence="1">
    <location>
        <begin position="39"/>
        <end position="81"/>
    </location>
</feature>
<dbReference type="OrthoDB" id="4300992at2"/>
<sequence length="81" mass="8904">MSEEGNETTEGEARRPHLRVVRGRPDDHEVAALTVALSGSTAREEPEPARGGWSRWADPAARLRRPLRPGPGAWRASARPQ</sequence>
<protein>
    <submittedName>
        <fullName evidence="2">Acyl-CoA carboxylase epsilon subunit</fullName>
    </submittedName>
</protein>
<organism evidence="2 3">
    <name type="scientific">Haloechinothrix alba</name>
    <dbReference type="NCBI Taxonomy" id="664784"/>
    <lineage>
        <taxon>Bacteria</taxon>
        <taxon>Bacillati</taxon>
        <taxon>Actinomycetota</taxon>
        <taxon>Actinomycetes</taxon>
        <taxon>Pseudonocardiales</taxon>
        <taxon>Pseudonocardiaceae</taxon>
        <taxon>Haloechinothrix</taxon>
    </lineage>
</organism>
<dbReference type="EMBL" id="FZNW01000004">
    <property type="protein sequence ID" value="SNR38492.1"/>
    <property type="molecule type" value="Genomic_DNA"/>
</dbReference>
<dbReference type="GO" id="GO:0004658">
    <property type="term" value="F:propionyl-CoA carboxylase activity"/>
    <property type="evidence" value="ECO:0007669"/>
    <property type="project" value="InterPro"/>
</dbReference>
<proteinExistence type="predicted"/>
<gene>
    <name evidence="2" type="ORF">SAMN06265360_104139</name>
</gene>
<evidence type="ECO:0000313" key="3">
    <source>
        <dbReference type="Proteomes" id="UP000198348"/>
    </source>
</evidence>
<dbReference type="Pfam" id="PF13822">
    <property type="entry name" value="ACC_epsilon"/>
    <property type="match status" value="1"/>
</dbReference>
<dbReference type="GO" id="GO:0003989">
    <property type="term" value="F:acetyl-CoA carboxylase activity"/>
    <property type="evidence" value="ECO:0007669"/>
    <property type="project" value="InterPro"/>
</dbReference>
<name>A0A238VVY0_9PSEU</name>
<reference evidence="2 3" key="1">
    <citation type="submission" date="2017-06" db="EMBL/GenBank/DDBJ databases">
        <authorList>
            <person name="Kim H.J."/>
            <person name="Triplett B.A."/>
        </authorList>
    </citation>
    <scope>NUCLEOTIDE SEQUENCE [LARGE SCALE GENOMIC DNA]</scope>
    <source>
        <strain evidence="2 3">DSM 45207</strain>
    </source>
</reference>
<feature type="compositionally biased region" description="Acidic residues" evidence="1">
    <location>
        <begin position="1"/>
        <end position="10"/>
    </location>
</feature>
<accession>A0A238VVY0</accession>
<evidence type="ECO:0000313" key="2">
    <source>
        <dbReference type="EMBL" id="SNR38492.1"/>
    </source>
</evidence>
<dbReference type="InterPro" id="IPR032716">
    <property type="entry name" value="ACC_epsilon"/>
</dbReference>
<dbReference type="RefSeq" id="WP_089300233.1">
    <property type="nucleotide sequence ID" value="NZ_FZNW01000004.1"/>
</dbReference>